<dbReference type="Pfam" id="PF01494">
    <property type="entry name" value="FAD_binding_3"/>
    <property type="match status" value="1"/>
</dbReference>
<dbReference type="Gene3D" id="3.50.50.60">
    <property type="entry name" value="FAD/NAD(P)-binding domain"/>
    <property type="match status" value="1"/>
</dbReference>
<dbReference type="PRINTS" id="PR00420">
    <property type="entry name" value="RNGMNOXGNASE"/>
</dbReference>
<dbReference type="GO" id="GO:0071949">
    <property type="term" value="F:FAD binding"/>
    <property type="evidence" value="ECO:0007669"/>
    <property type="project" value="InterPro"/>
</dbReference>
<dbReference type="AlphaFoldDB" id="A0A853A1I8"/>
<feature type="domain" description="FAD-binding" evidence="2">
    <location>
        <begin position="7"/>
        <end position="338"/>
    </location>
</feature>
<dbReference type="PANTHER" id="PTHR43476">
    <property type="entry name" value="3-(3-HYDROXY-PHENYL)PROPIONATE/3-HYDROXYCINNAMIC ACID HYDROXYLASE"/>
    <property type="match status" value="1"/>
</dbReference>
<dbReference type="PANTHER" id="PTHR43476:SF3">
    <property type="entry name" value="FAD-BINDING MONOOXYGENASE"/>
    <property type="match status" value="1"/>
</dbReference>
<dbReference type="SUPFAM" id="SSF51905">
    <property type="entry name" value="FAD/NAD(P)-binding domain"/>
    <property type="match status" value="1"/>
</dbReference>
<sequence length="384" mass="40661">MRHDRVDTDVLVVGAGPTGLALTAALADRGVEVTLVDRRSGGVGTSRAAVVHDRTLEALAPLGVVDALVGRGLRAHRFTIRDRDRLLVPIRFDRLPVPHPYALMVPQSSTEEILTDRVRRGGREVVPDTELVSLAQDRDGVTATLADGGTVRARWLVGADGLNSTVRRAVGIGFTGKDTAESFSLADARVSGPLPRDEVVLFFSPDGMLVSAPLPDGAFRFVAAVPAPPEQPDAAHLQRLLATRGPAAPRVEAEEVTWGSRFRVHHRVADRYRAGRVLLLGDAAHVHSPAGGQGMNLGLRDAMALAGLLAPAVADDAPPEALDAYTAARRPAALRVLRLAGRLTRLATAPAPLRPARNALLAAASTSAAFRNTLTRDLAGLNDR</sequence>
<dbReference type="RefSeq" id="WP_179817083.1">
    <property type="nucleotide sequence ID" value="NZ_JACBZD010000002.1"/>
</dbReference>
<accession>A0A853A1I8</accession>
<gene>
    <name evidence="3" type="ORF">FHU37_005258</name>
</gene>
<proteinExistence type="predicted"/>
<dbReference type="Gene3D" id="3.30.70.2450">
    <property type="match status" value="1"/>
</dbReference>
<evidence type="ECO:0000259" key="2">
    <source>
        <dbReference type="Pfam" id="PF01494"/>
    </source>
</evidence>
<dbReference type="InterPro" id="IPR002938">
    <property type="entry name" value="FAD-bd"/>
</dbReference>
<keyword evidence="4" id="KW-1185">Reference proteome</keyword>
<keyword evidence="1" id="KW-0560">Oxidoreductase</keyword>
<dbReference type="Proteomes" id="UP000567795">
    <property type="component" value="Unassembled WGS sequence"/>
</dbReference>
<evidence type="ECO:0000256" key="1">
    <source>
        <dbReference type="ARBA" id="ARBA00023002"/>
    </source>
</evidence>
<evidence type="ECO:0000313" key="3">
    <source>
        <dbReference type="EMBL" id="NYI08229.1"/>
    </source>
</evidence>
<dbReference type="GO" id="GO:0008688">
    <property type="term" value="F:3-(3-hydroxyphenyl)propionate hydroxylase activity"/>
    <property type="evidence" value="ECO:0007669"/>
    <property type="project" value="TreeGrafter"/>
</dbReference>
<dbReference type="InterPro" id="IPR036188">
    <property type="entry name" value="FAD/NAD-bd_sf"/>
</dbReference>
<dbReference type="GO" id="GO:0019622">
    <property type="term" value="P:3-(3-hydroxy)phenylpropionate catabolic process"/>
    <property type="evidence" value="ECO:0007669"/>
    <property type="project" value="TreeGrafter"/>
</dbReference>
<dbReference type="InterPro" id="IPR050631">
    <property type="entry name" value="PheA/TfdB_FAD_monoxygenase"/>
</dbReference>
<name>A0A853A1I8_9ACTN</name>
<protein>
    <submittedName>
        <fullName evidence="3">2-polyprenyl-6-methoxyphenol hydroxylase-like FAD-dependent oxidoreductase</fullName>
    </submittedName>
</protein>
<dbReference type="EMBL" id="JACBZD010000002">
    <property type="protein sequence ID" value="NYI08229.1"/>
    <property type="molecule type" value="Genomic_DNA"/>
</dbReference>
<organism evidence="3 4">
    <name type="scientific">Allostreptomyces psammosilenae</name>
    <dbReference type="NCBI Taxonomy" id="1892865"/>
    <lineage>
        <taxon>Bacteria</taxon>
        <taxon>Bacillati</taxon>
        <taxon>Actinomycetota</taxon>
        <taxon>Actinomycetes</taxon>
        <taxon>Kitasatosporales</taxon>
        <taxon>Streptomycetaceae</taxon>
        <taxon>Allostreptomyces</taxon>
    </lineage>
</organism>
<evidence type="ECO:0000313" key="4">
    <source>
        <dbReference type="Proteomes" id="UP000567795"/>
    </source>
</evidence>
<reference evidence="3 4" key="1">
    <citation type="submission" date="2020-07" db="EMBL/GenBank/DDBJ databases">
        <title>Sequencing the genomes of 1000 actinobacteria strains.</title>
        <authorList>
            <person name="Klenk H.-P."/>
        </authorList>
    </citation>
    <scope>NUCLEOTIDE SEQUENCE [LARGE SCALE GENOMIC DNA]</scope>
    <source>
        <strain evidence="3 4">DSM 42178</strain>
    </source>
</reference>
<comment type="caution">
    <text evidence="3">The sequence shown here is derived from an EMBL/GenBank/DDBJ whole genome shotgun (WGS) entry which is preliminary data.</text>
</comment>